<accession>A0A1N7SCB7</accession>
<name>A0A1N7SCB7_9BURK</name>
<evidence type="ECO:0000313" key="2">
    <source>
        <dbReference type="Proteomes" id="UP000187012"/>
    </source>
</evidence>
<dbReference type="Proteomes" id="UP000187012">
    <property type="component" value="Unassembled WGS sequence"/>
</dbReference>
<dbReference type="AlphaFoldDB" id="A0A1N7SCB7"/>
<reference evidence="1 2" key="1">
    <citation type="submission" date="2016-12" db="EMBL/GenBank/DDBJ databases">
        <authorList>
            <person name="Song W.-J."/>
            <person name="Kurnit D.M."/>
        </authorList>
    </citation>
    <scope>NUCLEOTIDE SEQUENCE [LARGE SCALE GENOMIC DNA]</scope>
    <source>
        <strain evidence="1 2">STM7296</strain>
    </source>
</reference>
<protein>
    <submittedName>
        <fullName evidence="1">Uncharacterized protein</fullName>
    </submittedName>
</protein>
<evidence type="ECO:0000313" key="1">
    <source>
        <dbReference type="EMBL" id="SIT45047.1"/>
    </source>
</evidence>
<keyword evidence="2" id="KW-1185">Reference proteome</keyword>
<gene>
    <name evidence="1" type="ORF">BN2475_520020</name>
</gene>
<sequence length="69" mass="7187">MLPDTIEKLPLVYTPGGSISDQDLAWTSGSPLRGRAAGGLHASADVSAINYGCEGLNDRGEFEDMPPAP</sequence>
<dbReference type="EMBL" id="CYGX02000052">
    <property type="protein sequence ID" value="SIT45047.1"/>
    <property type="molecule type" value="Genomic_DNA"/>
</dbReference>
<proteinExistence type="predicted"/>
<organism evidence="1 2">
    <name type="scientific">Paraburkholderia ribeironis</name>
    <dbReference type="NCBI Taxonomy" id="1247936"/>
    <lineage>
        <taxon>Bacteria</taxon>
        <taxon>Pseudomonadati</taxon>
        <taxon>Pseudomonadota</taxon>
        <taxon>Betaproteobacteria</taxon>
        <taxon>Burkholderiales</taxon>
        <taxon>Burkholderiaceae</taxon>
        <taxon>Paraburkholderia</taxon>
    </lineage>
</organism>
<dbReference type="STRING" id="1247936.BN2475_520020"/>